<evidence type="ECO:0000256" key="1">
    <source>
        <dbReference type="SAM" id="MobiDB-lite"/>
    </source>
</evidence>
<dbReference type="InterPro" id="IPR050158">
    <property type="entry name" value="Ubiquitin_ubiquitin-like"/>
</dbReference>
<feature type="domain" description="Ubiquitin-like" evidence="2">
    <location>
        <begin position="149"/>
        <end position="224"/>
    </location>
</feature>
<dbReference type="HOGENOM" id="CLU_028134_0_0_1"/>
<feature type="compositionally biased region" description="Low complexity" evidence="1">
    <location>
        <begin position="316"/>
        <end position="325"/>
    </location>
</feature>
<dbReference type="OrthoDB" id="428577at2759"/>
<dbReference type="PANTHER" id="PTHR10666">
    <property type="entry name" value="UBIQUITIN"/>
    <property type="match status" value="1"/>
</dbReference>
<dbReference type="PRINTS" id="PR00348">
    <property type="entry name" value="UBIQUITIN"/>
</dbReference>
<dbReference type="PROSITE" id="PS50053">
    <property type="entry name" value="UBIQUITIN_2"/>
    <property type="match status" value="1"/>
</dbReference>
<feature type="region of interest" description="Disordered" evidence="1">
    <location>
        <begin position="1"/>
        <end position="21"/>
    </location>
</feature>
<dbReference type="InterPro" id="IPR019956">
    <property type="entry name" value="Ubiquitin_dom"/>
</dbReference>
<dbReference type="Pfam" id="PF00240">
    <property type="entry name" value="ubiquitin"/>
    <property type="match status" value="1"/>
</dbReference>
<dbReference type="SMART" id="SM00213">
    <property type="entry name" value="UBQ"/>
    <property type="match status" value="1"/>
</dbReference>
<comment type="caution">
    <text evidence="3">The sequence shown here is derived from an EMBL/GenBank/DDBJ whole genome shotgun (WGS) entry which is preliminary data.</text>
</comment>
<feature type="region of interest" description="Disordered" evidence="1">
    <location>
        <begin position="308"/>
        <end position="330"/>
    </location>
</feature>
<reference evidence="3 4" key="1">
    <citation type="submission" date="2013-12" db="EMBL/GenBank/DDBJ databases">
        <authorList>
            <person name="Cubeta M."/>
            <person name="Pakala S."/>
            <person name="Fedorova N."/>
            <person name="Thomas E."/>
            <person name="Dean R."/>
            <person name="Jabaji S."/>
            <person name="Neate S."/>
            <person name="Toda T."/>
            <person name="Tavantzis S."/>
            <person name="Vilgalys R."/>
            <person name="Bharathan N."/>
            <person name="Pakala S."/>
            <person name="Losada L.S."/>
            <person name="Zafar N."/>
            <person name="Nierman W."/>
        </authorList>
    </citation>
    <scope>NUCLEOTIDE SEQUENCE [LARGE SCALE GENOMIC DNA]</scope>
    <source>
        <strain evidence="3 4">123E</strain>
    </source>
</reference>
<keyword evidence="4" id="KW-1185">Reference proteome</keyword>
<dbReference type="AlphaFoldDB" id="A0A074RTJ1"/>
<dbReference type="SUPFAM" id="SSF54236">
    <property type="entry name" value="Ubiquitin-like"/>
    <property type="match status" value="1"/>
</dbReference>
<proteinExistence type="predicted"/>
<evidence type="ECO:0000313" key="4">
    <source>
        <dbReference type="Proteomes" id="UP000027456"/>
    </source>
</evidence>
<dbReference type="EMBL" id="AZST01000602">
    <property type="protein sequence ID" value="KEP47993.1"/>
    <property type="molecule type" value="Genomic_DNA"/>
</dbReference>
<gene>
    <name evidence="3" type="ORF">V565_137230</name>
</gene>
<dbReference type="Gene3D" id="3.10.20.90">
    <property type="entry name" value="Phosphatidylinositol 3-kinase Catalytic Subunit, Chain A, domain 1"/>
    <property type="match status" value="1"/>
</dbReference>
<evidence type="ECO:0000313" key="3">
    <source>
        <dbReference type="EMBL" id="KEP47993.1"/>
    </source>
</evidence>
<dbReference type="Proteomes" id="UP000027456">
    <property type="component" value="Unassembled WGS sequence"/>
</dbReference>
<dbReference type="InterPro" id="IPR000626">
    <property type="entry name" value="Ubiquitin-like_dom"/>
</dbReference>
<dbReference type="STRING" id="1423351.A0A074RTJ1"/>
<dbReference type="FunFam" id="3.10.20.90:FF:000160">
    <property type="entry name" value="Polyubiquitin-C"/>
    <property type="match status" value="1"/>
</dbReference>
<dbReference type="InterPro" id="IPR029071">
    <property type="entry name" value="Ubiquitin-like_domsf"/>
</dbReference>
<evidence type="ECO:0000259" key="2">
    <source>
        <dbReference type="PROSITE" id="PS50053"/>
    </source>
</evidence>
<organism evidence="3 4">
    <name type="scientific">Rhizoctonia solani 123E</name>
    <dbReference type="NCBI Taxonomy" id="1423351"/>
    <lineage>
        <taxon>Eukaryota</taxon>
        <taxon>Fungi</taxon>
        <taxon>Dikarya</taxon>
        <taxon>Basidiomycota</taxon>
        <taxon>Agaricomycotina</taxon>
        <taxon>Agaricomycetes</taxon>
        <taxon>Cantharellales</taxon>
        <taxon>Ceratobasidiaceae</taxon>
        <taxon>Rhizoctonia</taxon>
    </lineage>
</organism>
<sequence length="468" mass="52189">MSNERRNNLRHQPGNNQGQISGLPEFLIVEHNSRKATIPRNLDYQETIASIKRNVRGLKKAPIPRIIILAYLEEADDHVEVTKDVWSKLLPRLMTIRVELNSDSSSDLSDGCTGESQQRPSAQLRAQAQPVATNACESVRCQGRQHSGMQIFVRTLTGKTITCQVNSWLTIAGLKGLVQDKEGIPPSHQIFLFSGRQLEDERTLGDYNIQKESTVHLILKVRGGKPVIYLIPPSFTSDIQVRLSLTRSWDFSEIYPPTTITTSTKDSELLGQTVAWTVNARSDGMLWDQATNREVAYLFWEALSNPKLPSSPPTTRPSSPVESPPQAFDPASPTILPSHSALLPFDKVTGYIDDVLLALGLHTEARTSFITYWLPNLSKHAFIALRFLPQNEYEKVAPLNITPAPGVITRVFMLFGGVEESQLEQWGEAVAMASRDVAVWRDVVGVDVAQVQDKSLFRVLEWGGMEVK</sequence>
<name>A0A074RTJ1_9AGAM</name>
<accession>A0A074RTJ1</accession>
<protein>
    <submittedName>
        <fullName evidence="3">Putative polyubiquitin-like protein</fullName>
    </submittedName>
</protein>